<keyword evidence="2" id="KW-0472">Membrane</keyword>
<feature type="compositionally biased region" description="Low complexity" evidence="1">
    <location>
        <begin position="370"/>
        <end position="383"/>
    </location>
</feature>
<dbReference type="SUPFAM" id="SSF63829">
    <property type="entry name" value="Calcium-dependent phosphotriesterase"/>
    <property type="match status" value="1"/>
</dbReference>
<dbReference type="RefSeq" id="WP_260727669.1">
    <property type="nucleotide sequence ID" value="NZ_CP073721.1"/>
</dbReference>
<feature type="region of interest" description="Disordered" evidence="1">
    <location>
        <begin position="370"/>
        <end position="534"/>
    </location>
</feature>
<feature type="transmembrane region" description="Helical" evidence="2">
    <location>
        <begin position="339"/>
        <end position="361"/>
    </location>
</feature>
<feature type="region of interest" description="Disordered" evidence="1">
    <location>
        <begin position="23"/>
        <end position="45"/>
    </location>
</feature>
<feature type="compositionally biased region" description="Low complexity" evidence="1">
    <location>
        <begin position="431"/>
        <end position="443"/>
    </location>
</feature>
<evidence type="ECO:0000256" key="3">
    <source>
        <dbReference type="SAM" id="SignalP"/>
    </source>
</evidence>
<accession>A0ABY5Z8F2</accession>
<feature type="compositionally biased region" description="Gly residues" evidence="1">
    <location>
        <begin position="384"/>
        <end position="401"/>
    </location>
</feature>
<protein>
    <submittedName>
        <fullName evidence="4">Uncharacterized protein</fullName>
    </submittedName>
</protein>
<evidence type="ECO:0000313" key="4">
    <source>
        <dbReference type="EMBL" id="UWZ38306.1"/>
    </source>
</evidence>
<feature type="chain" id="PRO_5046368634" evidence="3">
    <location>
        <begin position="26"/>
        <end position="534"/>
    </location>
</feature>
<organism evidence="4 5">
    <name type="scientific">Dactylosporangium roseum</name>
    <dbReference type="NCBI Taxonomy" id="47989"/>
    <lineage>
        <taxon>Bacteria</taxon>
        <taxon>Bacillati</taxon>
        <taxon>Actinomycetota</taxon>
        <taxon>Actinomycetes</taxon>
        <taxon>Micromonosporales</taxon>
        <taxon>Micromonosporaceae</taxon>
        <taxon>Dactylosporangium</taxon>
    </lineage>
</organism>
<keyword evidence="2" id="KW-1133">Transmembrane helix</keyword>
<proteinExistence type="predicted"/>
<name>A0ABY5Z8F2_9ACTN</name>
<sequence length="534" mass="53547">MRRRVGLCAAAVLSLSAGLSSPAAAAPSPSSHPSPAASGAGQAVCTPDGRQVSEISGLVATATGFYAIQDSQSGGNKAKIFQLDSACKVVGTISYPSTALDPEDLAIDKTGTLWIADIGDNDEASGGSKDPRRTIAVWSLPAGSKEPTIHRLAYPDGKKHDAEAMLLAADGSPIIITKTPASEVWVPEGPLQPKAQEGVKLKKVGSFTAQDTKTPNPLGLLGWKLVTGAAASPDGSKVVIRTYSDAYEFDVPGGDVVKAITTGKPRITPLPNEPQGESITYSADGKTYITASDVDSAKKVPLLRYTPTNISPGKGAGANLPAPKGDDQSFLESLTLQDITYAVAAIGIVGLILVAAGIFGIRRARMARRNAPPAAPVRAAASVGGPGGGFGGRPGGGFGGDPRGDPFEAGPPGGSGGPGGPGGAGGTVYGARPAAPATAPAPANRGGTVYGAAPSSPGPAGYDQDGPDRDGPVYGRGGSGSAGHGQQPSGTRGFGQQGGFPPPPPPPGQTGGVYGRSRHPGDHDGYDRGYAPHR</sequence>
<evidence type="ECO:0000313" key="5">
    <source>
        <dbReference type="Proteomes" id="UP001058271"/>
    </source>
</evidence>
<feature type="compositionally biased region" description="Gly residues" evidence="1">
    <location>
        <begin position="411"/>
        <end position="428"/>
    </location>
</feature>
<keyword evidence="2" id="KW-0812">Transmembrane</keyword>
<feature type="signal peptide" evidence="3">
    <location>
        <begin position="1"/>
        <end position="25"/>
    </location>
</feature>
<keyword evidence="5" id="KW-1185">Reference proteome</keyword>
<feature type="compositionally biased region" description="Gly residues" evidence="1">
    <location>
        <begin position="474"/>
        <end position="483"/>
    </location>
</feature>
<evidence type="ECO:0000256" key="1">
    <source>
        <dbReference type="SAM" id="MobiDB-lite"/>
    </source>
</evidence>
<reference evidence="4" key="1">
    <citation type="submission" date="2021-04" db="EMBL/GenBank/DDBJ databases">
        <title>Biosynthetic gene clusters of Dactylosporangioum roseum.</title>
        <authorList>
            <person name="Hartkoorn R.C."/>
            <person name="Beaudoing E."/>
            <person name="Hot D."/>
            <person name="Moureu S."/>
        </authorList>
    </citation>
    <scope>NUCLEOTIDE SEQUENCE</scope>
    <source>
        <strain evidence="4">NRRL B-16295</strain>
    </source>
</reference>
<evidence type="ECO:0000256" key="2">
    <source>
        <dbReference type="SAM" id="Phobius"/>
    </source>
</evidence>
<gene>
    <name evidence="4" type="ORF">Drose_08685</name>
</gene>
<feature type="compositionally biased region" description="Low complexity" evidence="1">
    <location>
        <begin position="23"/>
        <end position="41"/>
    </location>
</feature>
<dbReference type="EMBL" id="CP073721">
    <property type="protein sequence ID" value="UWZ38306.1"/>
    <property type="molecule type" value="Genomic_DNA"/>
</dbReference>
<dbReference type="Proteomes" id="UP001058271">
    <property type="component" value="Chromosome"/>
</dbReference>
<keyword evidence="3" id="KW-0732">Signal</keyword>